<feature type="transmembrane region" description="Helical" evidence="1">
    <location>
        <begin position="21"/>
        <end position="43"/>
    </location>
</feature>
<keyword evidence="3" id="KW-1185">Reference proteome</keyword>
<protein>
    <submittedName>
        <fullName evidence="2">Uncharacterized protein</fullName>
    </submittedName>
</protein>
<name>G0ALC7_BORBD</name>
<accession>G0ALC7</accession>
<dbReference type="AlphaFoldDB" id="G0ALC7"/>
<dbReference type="KEGG" id="bbs:BbiDN127_0319"/>
<reference evidence="2 3" key="2">
    <citation type="journal article" date="2012" name="J. Bacteriol.">
        <title>Whole-Genome Sequences of Borrelia bissettii, Borrelia valaisiana, and Borrelia spielmanii.</title>
        <authorList>
            <person name="Schutzer S.E."/>
            <person name="Fraser-Liggett C.M."/>
            <person name="Qiu W.G."/>
            <person name="Kraiczy P."/>
            <person name="Mongodin E.F."/>
            <person name="Dunn J.J."/>
            <person name="Luft B.J."/>
            <person name="Casjens S.R."/>
        </authorList>
    </citation>
    <scope>NUCLEOTIDE SEQUENCE [LARGE SCALE GENOMIC DNA]</scope>
    <source>
        <strain evidence="2 3">DN127</strain>
    </source>
</reference>
<keyword evidence="1" id="KW-0472">Membrane</keyword>
<dbReference type="STRING" id="521010.BbiDN127_0319"/>
<organism evidence="2 3">
    <name type="scientific">Borrelia bissettiae (strain DSM 17990 / CIP 109136 / DN127)</name>
    <name type="common">Borreliella bissettiae</name>
    <dbReference type="NCBI Taxonomy" id="521010"/>
    <lineage>
        <taxon>Bacteria</taxon>
        <taxon>Pseudomonadati</taxon>
        <taxon>Spirochaetota</taxon>
        <taxon>Spirochaetia</taxon>
        <taxon>Spirochaetales</taxon>
        <taxon>Borreliaceae</taxon>
        <taxon>Borreliella</taxon>
    </lineage>
</organism>
<evidence type="ECO:0000313" key="2">
    <source>
        <dbReference type="EMBL" id="AEL18503.1"/>
    </source>
</evidence>
<evidence type="ECO:0000313" key="3">
    <source>
        <dbReference type="Proteomes" id="UP000001634"/>
    </source>
</evidence>
<reference key="1">
    <citation type="submission" date="2011-06" db="EMBL/GenBank/DDBJ databases">
        <authorList>
            <person name="Mongodin E.F."/>
            <person name="Casjens S.R."/>
            <person name="Fraser-Liggett C.M."/>
            <person name="Qiu W.-G."/>
            <person name="Dunn J.J."/>
            <person name="Luft B.J."/>
            <person name="Schutzer S.E."/>
        </authorList>
    </citation>
    <scope>NUCLEOTIDE SEQUENCE</scope>
    <source>
        <strain>DN127</strain>
    </source>
</reference>
<gene>
    <name evidence="2" type="ordered locus">BbiDN127_0319</name>
</gene>
<keyword evidence="1" id="KW-1133">Transmembrane helix</keyword>
<dbReference type="HOGENOM" id="CLU_3213157_0_0_12"/>
<sequence>MLNILLNLGSKIFCQNFIIRGEMCFSGVRIINFLISFGGFIFYG</sequence>
<keyword evidence="1" id="KW-0812">Transmembrane</keyword>
<dbReference type="Proteomes" id="UP000001634">
    <property type="component" value="Chromosome"/>
</dbReference>
<proteinExistence type="predicted"/>
<dbReference type="EMBL" id="CP002746">
    <property type="protein sequence ID" value="AEL18503.1"/>
    <property type="molecule type" value="Genomic_DNA"/>
</dbReference>
<evidence type="ECO:0000256" key="1">
    <source>
        <dbReference type="SAM" id="Phobius"/>
    </source>
</evidence>
<reference evidence="2 3" key="3">
    <citation type="journal article" date="2016" name="Int. J. Syst. Evol. Microbiol.">
        <title>Borrelia bissettiae sp. nov. and Borrelia californiensis sp. nov. prevail in diverse enzootic transmission cycles.</title>
        <authorList>
            <person name="Margos G."/>
            <person name="Lane R.S."/>
            <person name="Fedorova N."/>
            <person name="Koloczek J."/>
            <person name="Piesman J."/>
            <person name="Hojgaard A."/>
            <person name="Sing A."/>
            <person name="Fingerle V."/>
        </authorList>
    </citation>
    <scope>NUCLEOTIDE SEQUENCE [LARGE SCALE GENOMIC DNA]</scope>
    <source>
        <strain evidence="2 3">DN127</strain>
    </source>
</reference>